<sequence length="78" mass="9422">MPNLKRRKRRRTAKSKEKERGSMKNCLFYTKPIITLLYQRMNRFFIDQVEVITNFPFFNYDSLNKKLNDAARSVLLMS</sequence>
<evidence type="ECO:0000256" key="1">
    <source>
        <dbReference type="SAM" id="MobiDB-lite"/>
    </source>
</evidence>
<dbReference type="EMBL" id="QOCW01000027">
    <property type="protein sequence ID" value="RBW67946.1"/>
    <property type="molecule type" value="Genomic_DNA"/>
</dbReference>
<accession>A0A366XQF6</accession>
<feature type="region of interest" description="Disordered" evidence="1">
    <location>
        <begin position="1"/>
        <end position="20"/>
    </location>
</feature>
<keyword evidence="3" id="KW-1185">Reference proteome</keyword>
<organism evidence="2 3">
    <name type="scientific">Bacillus taeanensis</name>
    <dbReference type="NCBI Taxonomy" id="273032"/>
    <lineage>
        <taxon>Bacteria</taxon>
        <taxon>Bacillati</taxon>
        <taxon>Bacillota</taxon>
        <taxon>Bacilli</taxon>
        <taxon>Bacillales</taxon>
        <taxon>Bacillaceae</taxon>
        <taxon>Bacillus</taxon>
    </lineage>
</organism>
<evidence type="ECO:0000313" key="2">
    <source>
        <dbReference type="EMBL" id="RBW67946.1"/>
    </source>
</evidence>
<gene>
    <name evidence="2" type="ORF">DS031_19255</name>
</gene>
<evidence type="ECO:0000313" key="3">
    <source>
        <dbReference type="Proteomes" id="UP000253314"/>
    </source>
</evidence>
<name>A0A366XQF6_9BACI</name>
<reference evidence="2 3" key="1">
    <citation type="submission" date="2018-07" db="EMBL/GenBank/DDBJ databases">
        <title>Lottiidibacillus patelloidae gen. nov., sp. nov., isolated from the intestinal tract of a marine limpet and the reclassification of B. taeanensis BH030017T, B. algicola KMM 3737T and B. hwajinpoensis SW-72T as genus Lottiidibacillus.</title>
        <authorList>
            <person name="Liu R."/>
            <person name="Huang Z."/>
        </authorList>
    </citation>
    <scope>NUCLEOTIDE SEQUENCE [LARGE SCALE GENOMIC DNA]</scope>
    <source>
        <strain evidence="2 3">BH030017</strain>
    </source>
</reference>
<feature type="compositionally biased region" description="Basic residues" evidence="1">
    <location>
        <begin position="1"/>
        <end position="13"/>
    </location>
</feature>
<dbReference type="Proteomes" id="UP000253314">
    <property type="component" value="Unassembled WGS sequence"/>
</dbReference>
<protein>
    <submittedName>
        <fullName evidence="2">Uncharacterized protein</fullName>
    </submittedName>
</protein>
<comment type="caution">
    <text evidence="2">The sequence shown here is derived from an EMBL/GenBank/DDBJ whole genome shotgun (WGS) entry which is preliminary data.</text>
</comment>
<dbReference type="AlphaFoldDB" id="A0A366XQF6"/>
<proteinExistence type="predicted"/>